<dbReference type="OrthoDB" id="6344460at2759"/>
<dbReference type="SMART" id="SM00456">
    <property type="entry name" value="WW"/>
    <property type="match status" value="1"/>
</dbReference>
<dbReference type="PROSITE" id="PS50020">
    <property type="entry name" value="WW_DOMAIN_2"/>
    <property type="match status" value="1"/>
</dbReference>
<dbReference type="PANTHER" id="PTHR21715">
    <property type="entry name" value="RH04127P"/>
    <property type="match status" value="1"/>
</dbReference>
<evidence type="ECO:0000256" key="1">
    <source>
        <dbReference type="SAM" id="MobiDB-lite"/>
    </source>
</evidence>
<dbReference type="InterPro" id="IPR001202">
    <property type="entry name" value="WW_dom"/>
</dbReference>
<evidence type="ECO:0000259" key="2">
    <source>
        <dbReference type="PROSITE" id="PS50020"/>
    </source>
</evidence>
<dbReference type="EMBL" id="UYSU01032597">
    <property type="protein sequence ID" value="VDL90006.1"/>
    <property type="molecule type" value="Genomic_DNA"/>
</dbReference>
<organism evidence="5">
    <name type="scientific">Schistocephalus solidus</name>
    <name type="common">Tapeworm</name>
    <dbReference type="NCBI Taxonomy" id="70667"/>
    <lineage>
        <taxon>Eukaryota</taxon>
        <taxon>Metazoa</taxon>
        <taxon>Spiralia</taxon>
        <taxon>Lophotrochozoa</taxon>
        <taxon>Platyhelminthes</taxon>
        <taxon>Cestoda</taxon>
        <taxon>Eucestoda</taxon>
        <taxon>Diphyllobothriidea</taxon>
        <taxon>Diphyllobothriidae</taxon>
        <taxon>Schistocephalus</taxon>
    </lineage>
</organism>
<dbReference type="InterPro" id="IPR036020">
    <property type="entry name" value="WW_dom_sf"/>
</dbReference>
<dbReference type="PANTHER" id="PTHR21715:SF0">
    <property type="entry name" value="RH04127P"/>
    <property type="match status" value="1"/>
</dbReference>
<sequence length="272" mass="30444">MVIGQLQSMANVYCAELKHSTETGSANRGAANRKNMQMIEDTGQMILEETSDENFMPTAEELEACAKMLGIDLDKEPYLAKLVHECLTASLPENWKACADQQGNLYYFNFATGDSSWEHPCDALYRRLAMEERRRFSSGTTASNDLETNPPEEVSSSEKVIVPEKSLYMEINGNCDLFDNRKKEDSTGYQSASDDVWSDYKNACREISLPIEEGGHTSDVEYTTQELADDGSRISTNKPGRERTSTEPPHSAKVKIFVQKGTQCEDLTRATM</sequence>
<dbReference type="Gene3D" id="3.30.1470.10">
    <property type="entry name" value="Photosystem I PsaD, reaction center subunit II"/>
    <property type="match status" value="1"/>
</dbReference>
<dbReference type="Proteomes" id="UP000275846">
    <property type="component" value="Unassembled WGS sequence"/>
</dbReference>
<dbReference type="PROSITE" id="PS01159">
    <property type="entry name" value="WW_DOMAIN_1"/>
    <property type="match status" value="1"/>
</dbReference>
<evidence type="ECO:0000313" key="3">
    <source>
        <dbReference type="EMBL" id="VDL90006.1"/>
    </source>
</evidence>
<proteinExistence type="predicted"/>
<dbReference type="AlphaFoldDB" id="A0A183SHC3"/>
<dbReference type="CDD" id="cd00201">
    <property type="entry name" value="WW"/>
    <property type="match status" value="1"/>
</dbReference>
<dbReference type="STRING" id="70667.A0A183SHC3"/>
<feature type="region of interest" description="Disordered" evidence="1">
    <location>
        <begin position="136"/>
        <end position="158"/>
    </location>
</feature>
<dbReference type="InterPro" id="IPR053233">
    <property type="entry name" value="ABRA-related"/>
</dbReference>
<feature type="domain" description="WW" evidence="2">
    <location>
        <begin position="89"/>
        <end position="122"/>
    </location>
</feature>
<feature type="compositionally biased region" description="Polar residues" evidence="1">
    <location>
        <begin position="137"/>
        <end position="147"/>
    </location>
</feature>
<keyword evidence="4" id="KW-1185">Reference proteome</keyword>
<evidence type="ECO:0000313" key="5">
    <source>
        <dbReference type="WBParaSite" id="SSLN_0000373301-mRNA-1"/>
    </source>
</evidence>
<dbReference type="WBParaSite" id="SSLN_0000373301-mRNA-1">
    <property type="protein sequence ID" value="SSLN_0000373301-mRNA-1"/>
    <property type="gene ID" value="SSLN_0000373301"/>
</dbReference>
<evidence type="ECO:0000313" key="4">
    <source>
        <dbReference type="Proteomes" id="UP000275846"/>
    </source>
</evidence>
<name>A0A183SHC3_SCHSO</name>
<dbReference type="SUPFAM" id="SSF51045">
    <property type="entry name" value="WW domain"/>
    <property type="match status" value="1"/>
</dbReference>
<dbReference type="Pfam" id="PF00397">
    <property type="entry name" value="WW"/>
    <property type="match status" value="1"/>
</dbReference>
<reference evidence="3 4" key="2">
    <citation type="submission" date="2018-11" db="EMBL/GenBank/DDBJ databases">
        <authorList>
            <consortium name="Pathogen Informatics"/>
        </authorList>
    </citation>
    <scope>NUCLEOTIDE SEQUENCE [LARGE SCALE GENOMIC DNA]</scope>
    <source>
        <strain evidence="3 4">NST_G2</strain>
    </source>
</reference>
<accession>A0A183SHC3</accession>
<gene>
    <name evidence="3" type="ORF">SSLN_LOCUS3621</name>
</gene>
<reference evidence="5" key="1">
    <citation type="submission" date="2016-06" db="UniProtKB">
        <authorList>
            <consortium name="WormBaseParasite"/>
        </authorList>
    </citation>
    <scope>IDENTIFICATION</scope>
</reference>
<feature type="region of interest" description="Disordered" evidence="1">
    <location>
        <begin position="225"/>
        <end position="250"/>
    </location>
</feature>
<protein>
    <submittedName>
        <fullName evidence="5">WW domain-containing protein</fullName>
    </submittedName>
</protein>